<reference evidence="3 4" key="1">
    <citation type="submission" date="2024-02" db="EMBL/GenBank/DDBJ databases">
        <title>High-quality chromosome-scale genome assembly of Pensacola bahiagrass (Paspalum notatum Flugge var. saurae).</title>
        <authorList>
            <person name="Vega J.M."/>
            <person name="Podio M."/>
            <person name="Orjuela J."/>
            <person name="Siena L.A."/>
            <person name="Pessino S.C."/>
            <person name="Combes M.C."/>
            <person name="Mariac C."/>
            <person name="Albertini E."/>
            <person name="Pupilli F."/>
            <person name="Ortiz J.P.A."/>
            <person name="Leblanc O."/>
        </authorList>
    </citation>
    <scope>NUCLEOTIDE SEQUENCE [LARGE SCALE GENOMIC DNA]</scope>
    <source>
        <strain evidence="3">R1</strain>
        <tissue evidence="3">Leaf</tissue>
    </source>
</reference>
<keyword evidence="2" id="KW-0472">Membrane</keyword>
<dbReference type="PANTHER" id="PTHR34057">
    <property type="entry name" value="ELONGATION FACTOR"/>
    <property type="match status" value="1"/>
</dbReference>
<evidence type="ECO:0000256" key="2">
    <source>
        <dbReference type="SAM" id="Phobius"/>
    </source>
</evidence>
<dbReference type="CDD" id="cd11650">
    <property type="entry name" value="AT4G37440_like"/>
    <property type="match status" value="1"/>
</dbReference>
<dbReference type="InterPro" id="IPR038745">
    <property type="entry name" value="AT4G37440-like"/>
</dbReference>
<dbReference type="EMBL" id="CP144747">
    <property type="protein sequence ID" value="WVZ65475.1"/>
    <property type="molecule type" value="Genomic_DNA"/>
</dbReference>
<feature type="region of interest" description="Disordered" evidence="1">
    <location>
        <begin position="327"/>
        <end position="346"/>
    </location>
</feature>
<feature type="compositionally biased region" description="Basic and acidic residues" evidence="1">
    <location>
        <begin position="330"/>
        <end position="346"/>
    </location>
</feature>
<feature type="transmembrane region" description="Helical" evidence="2">
    <location>
        <begin position="445"/>
        <end position="464"/>
    </location>
</feature>
<dbReference type="PANTHER" id="PTHR34057:SF15">
    <property type="entry name" value="CALMODULIN-BINDING DOMAIN-CONTAINING PROTEIN"/>
    <property type="match status" value="1"/>
</dbReference>
<feature type="region of interest" description="Disordered" evidence="1">
    <location>
        <begin position="58"/>
        <end position="93"/>
    </location>
</feature>
<accession>A0AAQ3T2U4</accession>
<evidence type="ECO:0000256" key="1">
    <source>
        <dbReference type="SAM" id="MobiDB-lite"/>
    </source>
</evidence>
<protein>
    <submittedName>
        <fullName evidence="3">Uncharacterized protein</fullName>
    </submittedName>
</protein>
<keyword evidence="2" id="KW-1133">Transmembrane helix</keyword>
<sequence length="493" mass="56025">MDVEDEGGGAAKNQNSVLLLKSEAMCTNSDPLMLVPEPVKNDEDDTTECSSSFGDTCSRFEDGADDGEPEKNSGMCAHANGGGPSKTPRRKKVTDEWRNCVRPVMWRCHWLELRMKELSSQVSKYDRELALISKEKELQQAVSKANGFMSESMQIDKSYRSSIMKRRKRKMHEENVYESFYINKHHILSYYHDKQNKGAETDGPLIDDNCGSTVGSSIRGVLDTATLLDSEDYDMILGQLTLKDILLTIDGVQSQVHLLQDRLNKAHSEGENLAFSEDNTHFRAPRKRQHTKKRPLSYTKCQYTKPQKKKNLNILLKDDDGSALAGRPAFPDRETDTHVKDANRNAEERRGVRNLTREKTITVNLLLGTDNSIPNGNIADLWKEINPEFNIYCISIGKIYLVKVATREDGRILFELSKSLLVVELGTLMISSLTMKQPMKSVRNFIRVSICLLELLAKAIIFLLQRKRRTLVLQRKLMALLLLWWSKNPSLKS</sequence>
<evidence type="ECO:0000313" key="3">
    <source>
        <dbReference type="EMBL" id="WVZ65475.1"/>
    </source>
</evidence>
<gene>
    <name evidence="3" type="ORF">U9M48_014830</name>
</gene>
<keyword evidence="2" id="KW-0812">Transmembrane</keyword>
<organism evidence="3 4">
    <name type="scientific">Paspalum notatum var. saurae</name>
    <dbReference type="NCBI Taxonomy" id="547442"/>
    <lineage>
        <taxon>Eukaryota</taxon>
        <taxon>Viridiplantae</taxon>
        <taxon>Streptophyta</taxon>
        <taxon>Embryophyta</taxon>
        <taxon>Tracheophyta</taxon>
        <taxon>Spermatophyta</taxon>
        <taxon>Magnoliopsida</taxon>
        <taxon>Liliopsida</taxon>
        <taxon>Poales</taxon>
        <taxon>Poaceae</taxon>
        <taxon>PACMAD clade</taxon>
        <taxon>Panicoideae</taxon>
        <taxon>Andropogonodae</taxon>
        <taxon>Paspaleae</taxon>
        <taxon>Paspalinae</taxon>
        <taxon>Paspalum</taxon>
    </lineage>
</organism>
<dbReference type="Proteomes" id="UP001341281">
    <property type="component" value="Chromosome 03"/>
</dbReference>
<name>A0AAQ3T2U4_PASNO</name>
<evidence type="ECO:0000313" key="4">
    <source>
        <dbReference type="Proteomes" id="UP001341281"/>
    </source>
</evidence>
<keyword evidence="4" id="KW-1185">Reference proteome</keyword>
<proteinExistence type="predicted"/>
<dbReference type="AlphaFoldDB" id="A0AAQ3T2U4"/>